<organism evidence="2 3">
    <name type="scientific">Pseudallescheria apiosperma</name>
    <name type="common">Scedosporium apiospermum</name>
    <dbReference type="NCBI Taxonomy" id="563466"/>
    <lineage>
        <taxon>Eukaryota</taxon>
        <taxon>Fungi</taxon>
        <taxon>Dikarya</taxon>
        <taxon>Ascomycota</taxon>
        <taxon>Pezizomycotina</taxon>
        <taxon>Sordariomycetes</taxon>
        <taxon>Hypocreomycetidae</taxon>
        <taxon>Microascales</taxon>
        <taxon>Microascaceae</taxon>
        <taxon>Scedosporium</taxon>
    </lineage>
</organism>
<sequence>MTLLRTALLSLCAAAATSAFSISSIAHSGPACPQGTTVTWNENPDNPVFYLEDFSASVGSGQTTSCELHLTIEDGTPNRSLVLNQVSVWGRLSLVADGAATFYTSGYWSATAATQVTKKVESSTRSSFNDNVAIDTNLGLASPCVGSSGSVGILNLSFRVVSEEGKVSFGPERVGSRSYAVSEHLDFSWARC</sequence>
<dbReference type="KEGG" id="sapo:SAPIO_CDS7566"/>
<evidence type="ECO:0000256" key="1">
    <source>
        <dbReference type="SAM" id="SignalP"/>
    </source>
</evidence>
<dbReference type="GeneID" id="27726638"/>
<comment type="caution">
    <text evidence="2">The sequence shown here is derived from an EMBL/GenBank/DDBJ whole genome shotgun (WGS) entry which is preliminary data.</text>
</comment>
<dbReference type="VEuPathDB" id="FungiDB:SAPIO_CDS7566"/>
<feature type="signal peptide" evidence="1">
    <location>
        <begin position="1"/>
        <end position="19"/>
    </location>
</feature>
<evidence type="ECO:0008006" key="4">
    <source>
        <dbReference type="Google" id="ProtNLM"/>
    </source>
</evidence>
<dbReference type="EMBL" id="JOWA01000110">
    <property type="protein sequence ID" value="KEZ41436.1"/>
    <property type="molecule type" value="Genomic_DNA"/>
</dbReference>
<feature type="chain" id="PRO_5001775258" description="Secreted protein" evidence="1">
    <location>
        <begin position="20"/>
        <end position="192"/>
    </location>
</feature>
<dbReference type="InterPro" id="IPR025649">
    <property type="entry name" value="DUF4360"/>
</dbReference>
<proteinExistence type="predicted"/>
<dbReference type="AlphaFoldDB" id="A0A084G274"/>
<dbReference type="HOGENOM" id="CLU_090711_0_0_1"/>
<dbReference type="Proteomes" id="UP000028545">
    <property type="component" value="Unassembled WGS sequence"/>
</dbReference>
<keyword evidence="3" id="KW-1185">Reference proteome</keyword>
<evidence type="ECO:0000313" key="3">
    <source>
        <dbReference type="Proteomes" id="UP000028545"/>
    </source>
</evidence>
<accession>A0A084G274</accession>
<protein>
    <recommendedName>
        <fullName evidence="4">Secreted protein</fullName>
    </recommendedName>
</protein>
<dbReference type="OMA" id="TENCEVH"/>
<dbReference type="Pfam" id="PF14273">
    <property type="entry name" value="DUF4360"/>
    <property type="match status" value="1"/>
</dbReference>
<keyword evidence="1" id="KW-0732">Signal</keyword>
<dbReference type="OrthoDB" id="3786236at2759"/>
<evidence type="ECO:0000313" key="2">
    <source>
        <dbReference type="EMBL" id="KEZ41436.1"/>
    </source>
</evidence>
<reference evidence="2 3" key="1">
    <citation type="journal article" date="2014" name="Genome Announc.">
        <title>Draft genome sequence of the pathogenic fungus Scedosporium apiospermum.</title>
        <authorList>
            <person name="Vandeputte P."/>
            <person name="Ghamrawi S."/>
            <person name="Rechenmann M."/>
            <person name="Iltis A."/>
            <person name="Giraud S."/>
            <person name="Fleury M."/>
            <person name="Thornton C."/>
            <person name="Delhaes L."/>
            <person name="Meyer W."/>
            <person name="Papon N."/>
            <person name="Bouchara J.P."/>
        </authorList>
    </citation>
    <scope>NUCLEOTIDE SEQUENCE [LARGE SCALE GENOMIC DNA]</scope>
    <source>
        <strain evidence="2 3">IHEM 14462</strain>
    </source>
</reference>
<name>A0A084G274_PSEDA</name>
<gene>
    <name evidence="2" type="ORF">SAPIO_CDS7566</name>
</gene>
<dbReference type="RefSeq" id="XP_016641235.1">
    <property type="nucleotide sequence ID" value="XM_016789408.1"/>
</dbReference>